<gene>
    <name evidence="8" type="ORF">SAMN04488524_2601</name>
</gene>
<evidence type="ECO:0000256" key="3">
    <source>
        <dbReference type="ARBA" id="ARBA00022475"/>
    </source>
</evidence>
<name>A0A1W2BS68_9SPHI</name>
<evidence type="ECO:0000256" key="7">
    <source>
        <dbReference type="SAM" id="Phobius"/>
    </source>
</evidence>
<keyword evidence="6 7" id="KW-0472">Membrane</keyword>
<dbReference type="PANTHER" id="PTHR30250:SF10">
    <property type="entry name" value="LIPOPOLYSACCHARIDE BIOSYNTHESIS PROTEIN WZXC"/>
    <property type="match status" value="1"/>
</dbReference>
<feature type="transmembrane region" description="Helical" evidence="7">
    <location>
        <begin position="291"/>
        <end position="315"/>
    </location>
</feature>
<feature type="transmembrane region" description="Helical" evidence="7">
    <location>
        <begin position="447"/>
        <end position="467"/>
    </location>
</feature>
<evidence type="ECO:0000256" key="4">
    <source>
        <dbReference type="ARBA" id="ARBA00022692"/>
    </source>
</evidence>
<keyword evidence="3" id="KW-1003">Cell membrane</keyword>
<dbReference type="AlphaFoldDB" id="A0A1W2BS68"/>
<proteinExistence type="inferred from homology"/>
<evidence type="ECO:0000256" key="1">
    <source>
        <dbReference type="ARBA" id="ARBA00004651"/>
    </source>
</evidence>
<dbReference type="EMBL" id="FWXT01000001">
    <property type="protein sequence ID" value="SMC75835.1"/>
    <property type="molecule type" value="Genomic_DNA"/>
</dbReference>
<dbReference type="InterPro" id="IPR050833">
    <property type="entry name" value="Poly_Biosynth_Transport"/>
</dbReference>
<feature type="transmembrane region" description="Helical" evidence="7">
    <location>
        <begin position="414"/>
        <end position="435"/>
    </location>
</feature>
<dbReference type="GO" id="GO:0005886">
    <property type="term" value="C:plasma membrane"/>
    <property type="evidence" value="ECO:0007669"/>
    <property type="project" value="UniProtKB-SubCell"/>
</dbReference>
<dbReference type="CDD" id="cd13127">
    <property type="entry name" value="MATE_tuaB_like"/>
    <property type="match status" value="1"/>
</dbReference>
<evidence type="ECO:0000256" key="5">
    <source>
        <dbReference type="ARBA" id="ARBA00022989"/>
    </source>
</evidence>
<comment type="subcellular location">
    <subcellularLocation>
        <location evidence="1">Cell membrane</location>
        <topology evidence="1">Multi-pass membrane protein</topology>
    </subcellularLocation>
</comment>
<evidence type="ECO:0000313" key="8">
    <source>
        <dbReference type="EMBL" id="SMC75835.1"/>
    </source>
</evidence>
<feature type="transmembrane region" description="Helical" evidence="7">
    <location>
        <begin position="321"/>
        <end position="342"/>
    </location>
</feature>
<protein>
    <submittedName>
        <fullName evidence="8">Membrane protein involved in the export of O-antigen and teichoic acid</fullName>
    </submittedName>
</protein>
<organism evidence="8 9">
    <name type="scientific">Pedobacter africanus</name>
    <dbReference type="NCBI Taxonomy" id="151894"/>
    <lineage>
        <taxon>Bacteria</taxon>
        <taxon>Pseudomonadati</taxon>
        <taxon>Bacteroidota</taxon>
        <taxon>Sphingobacteriia</taxon>
        <taxon>Sphingobacteriales</taxon>
        <taxon>Sphingobacteriaceae</taxon>
        <taxon>Pedobacter</taxon>
    </lineage>
</organism>
<sequence length="484" mass="55147">MGLQKATISGLIWTLAQQFSVQIIYFITQIILARLLSPSAFGLIAMLQIFISIGQILIDNGMATSLIRTQNVDERDYSTVFIINMVSSVLIYMIIFILAPFIASFYNLSELTLIVRVYTLSFIIQALVGVQTTQLTKAMNFKLQMLMQVPSAIIGGISGIILAIMGYGVWSLVWMALIRTFVFMVQHWFYTDWRPKLMFDKLKLKYHFGFGYKLTLSGVLDVIYTNSYNLIIGKLFSTTQLGYYNQADTLRMFPVNNISMALNKVTYPMFASINNDDEKLKIAYKKLMTQILFWIVPFMLLLIVIARPLFIFLIGEKWEPAVPYFRILCIAAIVYPLHIYNLNIINVKGRSDLFLRLEVIKKIVGLSVIGISLFFGMPGLLIGQVLFSFGAVYINTYYSGKMINYSLKEQMKDIYPIFLIAVFTLVITWGGYLILGNYFRLANLLQVVLVGTVFFATYIGVCFLYKVPALQDFKNIVSNKPLLP</sequence>
<dbReference type="STRING" id="151894.SAMN04488524_2601"/>
<dbReference type="PANTHER" id="PTHR30250">
    <property type="entry name" value="PST FAMILY PREDICTED COLANIC ACID TRANSPORTER"/>
    <property type="match status" value="1"/>
</dbReference>
<feature type="transmembrane region" description="Helical" evidence="7">
    <location>
        <begin position="39"/>
        <end position="58"/>
    </location>
</feature>
<evidence type="ECO:0000256" key="6">
    <source>
        <dbReference type="ARBA" id="ARBA00023136"/>
    </source>
</evidence>
<feature type="transmembrane region" description="Helical" evidence="7">
    <location>
        <begin position="115"/>
        <end position="133"/>
    </location>
</feature>
<keyword evidence="5 7" id="KW-1133">Transmembrane helix</keyword>
<comment type="similarity">
    <text evidence="2">Belongs to the polysaccharide synthase family.</text>
</comment>
<evidence type="ECO:0000313" key="9">
    <source>
        <dbReference type="Proteomes" id="UP000192756"/>
    </source>
</evidence>
<dbReference type="Proteomes" id="UP000192756">
    <property type="component" value="Unassembled WGS sequence"/>
</dbReference>
<feature type="transmembrane region" description="Helical" evidence="7">
    <location>
        <begin position="79"/>
        <end position="103"/>
    </location>
</feature>
<feature type="transmembrane region" description="Helical" evidence="7">
    <location>
        <begin position="145"/>
        <end position="166"/>
    </location>
</feature>
<feature type="transmembrane region" description="Helical" evidence="7">
    <location>
        <begin position="363"/>
        <end position="394"/>
    </location>
</feature>
<dbReference type="RefSeq" id="WP_084239178.1">
    <property type="nucleotide sequence ID" value="NZ_FWXT01000001.1"/>
</dbReference>
<dbReference type="Pfam" id="PF13440">
    <property type="entry name" value="Polysacc_synt_3"/>
    <property type="match status" value="1"/>
</dbReference>
<reference evidence="9" key="1">
    <citation type="submission" date="2017-04" db="EMBL/GenBank/DDBJ databases">
        <authorList>
            <person name="Varghese N."/>
            <person name="Submissions S."/>
        </authorList>
    </citation>
    <scope>NUCLEOTIDE SEQUENCE [LARGE SCALE GENOMIC DNA]</scope>
    <source>
        <strain evidence="9">DSM 12126</strain>
    </source>
</reference>
<keyword evidence="9" id="KW-1185">Reference proteome</keyword>
<evidence type="ECO:0000256" key="2">
    <source>
        <dbReference type="ARBA" id="ARBA00007430"/>
    </source>
</evidence>
<dbReference type="OrthoDB" id="9770347at2"/>
<keyword evidence="4 7" id="KW-0812">Transmembrane</keyword>
<accession>A0A1W2BS68</accession>
<feature type="transmembrane region" description="Helical" evidence="7">
    <location>
        <begin position="12"/>
        <end position="33"/>
    </location>
</feature>